<sequence length="254" mass="30209">MFMRRVLIAIASLVVITSIVFFTYQHIKQQQAKDSSQMFDVVMTEKMNQLYDQAQDWTKPVQLDIHDKRLAGHYKQVSEFLLSYWVQNVNARNEYLRELKAAKWDTFLNVDRLDHDKKQKYAETEKMLADVRRASDKYQSEYEKIHKTFLAKIQELSVDKEMRQILEIKLGAQQKADQDHAIFMIELQILDKAEEMFKLLKTYPWQKKDQMILFHENAQVKKFNALYQDVLKLNAKIEKIKKKNVAALEGELKE</sequence>
<accession>D0CB04</accession>
<organism evidence="1 2">
    <name type="scientific">Acinetobacter baumannii (strain ATCC 19606 / DSM 30007 / JCM 6841 / CCUG 19606 / CIP 70.34 / NBRC 109757 / NCIMB 12457 / NCTC 12156 / 81)</name>
    <dbReference type="NCBI Taxonomy" id="575584"/>
    <lineage>
        <taxon>Bacteria</taxon>
        <taxon>Pseudomonadati</taxon>
        <taxon>Pseudomonadota</taxon>
        <taxon>Gammaproteobacteria</taxon>
        <taxon>Moraxellales</taxon>
        <taxon>Moraxellaceae</taxon>
        <taxon>Acinetobacter</taxon>
        <taxon>Acinetobacter calcoaceticus/baumannii complex</taxon>
    </lineage>
</organism>
<gene>
    <name evidence="1" type="ORF">HMPREF0010_01934</name>
</gene>
<evidence type="ECO:0000313" key="1">
    <source>
        <dbReference type="EMBL" id="EEX03686.1"/>
    </source>
</evidence>
<name>D0CB04_ACIB2</name>
<dbReference type="Proteomes" id="UP000005740">
    <property type="component" value="Unassembled WGS sequence"/>
</dbReference>
<dbReference type="EMBL" id="GG704574">
    <property type="protein sequence ID" value="EEX03686.1"/>
    <property type="molecule type" value="Genomic_DNA"/>
</dbReference>
<dbReference type="AlphaFoldDB" id="D0CB04"/>
<dbReference type="BioCyc" id="ABAU575584-HMP:GM69-1954-MONOMER"/>
<reference evidence="2" key="1">
    <citation type="journal article" date="2012" name="PLoS ONE">
        <title>The success of Acinetobacter species; genetic, metabolic and virulence attributes.</title>
        <authorList>
            <person name="Peleg A.Y."/>
            <person name="de Breij A."/>
            <person name="Adams M.D."/>
            <person name="Cerqueira G.M."/>
            <person name="Mocali S."/>
            <person name="Galardini M."/>
            <person name="Nibbering P.H."/>
            <person name="Earl A.M."/>
            <person name="Ward D.V."/>
            <person name="Paterson D.L."/>
            <person name="Seifert H."/>
            <person name="Dijkshoorn L."/>
        </authorList>
    </citation>
    <scope>NUCLEOTIDE SEQUENCE [LARGE SCALE GENOMIC DNA]</scope>
    <source>
        <strain evidence="2">ATCC 19606 / DSM 30007 / JCM 6841 / CCUG 19606 / CIP 70.34 / NBRC 109757 / NCIMB 12457 / NCTC 12156 / 81</strain>
    </source>
</reference>
<protein>
    <submittedName>
        <fullName evidence="1">Uncharacterized protein</fullName>
    </submittedName>
</protein>
<proteinExistence type="predicted"/>
<evidence type="ECO:0000313" key="2">
    <source>
        <dbReference type="Proteomes" id="UP000005740"/>
    </source>
</evidence>